<evidence type="ECO:0000256" key="2">
    <source>
        <dbReference type="ARBA" id="ARBA00022737"/>
    </source>
</evidence>
<dbReference type="Pfam" id="PF00400">
    <property type="entry name" value="WD40"/>
    <property type="match status" value="1"/>
</dbReference>
<dbReference type="EMBL" id="HG001822">
    <property type="protein sequence ID" value="CDF37251.1"/>
    <property type="molecule type" value="Genomic_DNA"/>
</dbReference>
<sequence length="104" mass="10574">MLVSAVDGGVRLVDAREGKGVVAACGRKGAHRGVVTDACWMVAGKSAVSGGGDGSVRLWDVRALMTPAHIMERVHEGGKSLAVAAAGEEVFSAGADGKVARFRV</sequence>
<dbReference type="InterPro" id="IPR001680">
    <property type="entry name" value="WD40_rpt"/>
</dbReference>
<feature type="repeat" description="WD" evidence="3">
    <location>
        <begin position="28"/>
        <end position="62"/>
    </location>
</feature>
<dbReference type="RefSeq" id="XP_005717070.1">
    <property type="nucleotide sequence ID" value="XM_005717013.1"/>
</dbReference>
<proteinExistence type="predicted"/>
<dbReference type="SMART" id="SM00320">
    <property type="entry name" value="WD40"/>
    <property type="match status" value="2"/>
</dbReference>
<dbReference type="InterPro" id="IPR036322">
    <property type="entry name" value="WD40_repeat_dom_sf"/>
</dbReference>
<dbReference type="PROSITE" id="PS00678">
    <property type="entry name" value="WD_REPEATS_1"/>
    <property type="match status" value="1"/>
</dbReference>
<reference evidence="5" key="1">
    <citation type="journal article" date="2013" name="Proc. Natl. Acad. Sci. U.S.A.">
        <title>Genome structure and metabolic features in the red seaweed Chondrus crispus shed light on evolution of the Archaeplastida.</title>
        <authorList>
            <person name="Collen J."/>
            <person name="Porcel B."/>
            <person name="Carre W."/>
            <person name="Ball S.G."/>
            <person name="Chaparro C."/>
            <person name="Tonon T."/>
            <person name="Barbeyron T."/>
            <person name="Michel G."/>
            <person name="Noel B."/>
            <person name="Valentin K."/>
            <person name="Elias M."/>
            <person name="Artiguenave F."/>
            <person name="Arun A."/>
            <person name="Aury J.M."/>
            <person name="Barbosa-Neto J.F."/>
            <person name="Bothwell J.H."/>
            <person name="Bouget F.Y."/>
            <person name="Brillet L."/>
            <person name="Cabello-Hurtado F."/>
            <person name="Capella-Gutierrez S."/>
            <person name="Charrier B."/>
            <person name="Cladiere L."/>
            <person name="Cock J.M."/>
            <person name="Coelho S.M."/>
            <person name="Colleoni C."/>
            <person name="Czjzek M."/>
            <person name="Da Silva C."/>
            <person name="Delage L."/>
            <person name="Denoeud F."/>
            <person name="Deschamps P."/>
            <person name="Dittami S.M."/>
            <person name="Gabaldon T."/>
            <person name="Gachon C.M."/>
            <person name="Groisillier A."/>
            <person name="Herve C."/>
            <person name="Jabbari K."/>
            <person name="Katinka M."/>
            <person name="Kloareg B."/>
            <person name="Kowalczyk N."/>
            <person name="Labadie K."/>
            <person name="Leblanc C."/>
            <person name="Lopez P.J."/>
            <person name="McLachlan D.H."/>
            <person name="Meslet-Cladiere L."/>
            <person name="Moustafa A."/>
            <person name="Nehr Z."/>
            <person name="Nyvall Collen P."/>
            <person name="Panaud O."/>
            <person name="Partensky F."/>
            <person name="Poulain J."/>
            <person name="Rensing S.A."/>
            <person name="Rousvoal S."/>
            <person name="Samson G."/>
            <person name="Symeonidi A."/>
            <person name="Weissenbach J."/>
            <person name="Zambounis A."/>
            <person name="Wincker P."/>
            <person name="Boyen C."/>
        </authorList>
    </citation>
    <scope>NUCLEOTIDE SEQUENCE [LARGE SCALE GENOMIC DNA]</scope>
    <source>
        <strain evidence="5">cv. Stackhouse</strain>
    </source>
</reference>
<dbReference type="InterPro" id="IPR015943">
    <property type="entry name" value="WD40/YVTN_repeat-like_dom_sf"/>
</dbReference>
<dbReference type="OrthoDB" id="400at2759"/>
<dbReference type="SUPFAM" id="SSF50978">
    <property type="entry name" value="WD40 repeat-like"/>
    <property type="match status" value="1"/>
</dbReference>
<accession>R7QIE4</accession>
<keyword evidence="1 3" id="KW-0853">WD repeat</keyword>
<keyword evidence="5" id="KW-1185">Reference proteome</keyword>
<dbReference type="Proteomes" id="UP000012073">
    <property type="component" value="Unassembled WGS sequence"/>
</dbReference>
<dbReference type="Gene3D" id="2.130.10.10">
    <property type="entry name" value="YVTN repeat-like/Quinoprotein amine dehydrogenase"/>
    <property type="match status" value="1"/>
</dbReference>
<dbReference type="AlphaFoldDB" id="R7QIE4"/>
<evidence type="ECO:0000313" key="4">
    <source>
        <dbReference type="EMBL" id="CDF37251.1"/>
    </source>
</evidence>
<dbReference type="PROSITE" id="PS50294">
    <property type="entry name" value="WD_REPEATS_REGION"/>
    <property type="match status" value="1"/>
</dbReference>
<dbReference type="Gramene" id="CDF37251">
    <property type="protein sequence ID" value="CDF37251"/>
    <property type="gene ID" value="CHC_T00005371001"/>
</dbReference>
<dbReference type="KEGG" id="ccp:CHC_T00005371001"/>
<dbReference type="PROSITE" id="PS50082">
    <property type="entry name" value="WD_REPEATS_2"/>
    <property type="match status" value="1"/>
</dbReference>
<dbReference type="InterPro" id="IPR019775">
    <property type="entry name" value="WD40_repeat_CS"/>
</dbReference>
<evidence type="ECO:0000256" key="3">
    <source>
        <dbReference type="PROSITE-ProRule" id="PRU00221"/>
    </source>
</evidence>
<dbReference type="GeneID" id="17324792"/>
<evidence type="ECO:0000256" key="1">
    <source>
        <dbReference type="ARBA" id="ARBA00022574"/>
    </source>
</evidence>
<gene>
    <name evidence="4" type="ORF">CHC_T00005371001</name>
</gene>
<keyword evidence="2" id="KW-0677">Repeat</keyword>
<evidence type="ECO:0000313" key="5">
    <source>
        <dbReference type="Proteomes" id="UP000012073"/>
    </source>
</evidence>
<name>R7QIE4_CHOCR</name>
<protein>
    <submittedName>
        <fullName evidence="4">Uncharacterized protein</fullName>
    </submittedName>
</protein>
<organism evidence="4 5">
    <name type="scientific">Chondrus crispus</name>
    <name type="common">Carrageen Irish moss</name>
    <name type="synonym">Polymorpha crispa</name>
    <dbReference type="NCBI Taxonomy" id="2769"/>
    <lineage>
        <taxon>Eukaryota</taxon>
        <taxon>Rhodophyta</taxon>
        <taxon>Florideophyceae</taxon>
        <taxon>Rhodymeniophycidae</taxon>
        <taxon>Gigartinales</taxon>
        <taxon>Gigartinaceae</taxon>
        <taxon>Chondrus</taxon>
    </lineage>
</organism>